<protein>
    <submittedName>
        <fullName evidence="3">XdhC family protein</fullName>
    </submittedName>
</protein>
<keyword evidence="4" id="KW-1185">Reference proteome</keyword>
<dbReference type="PANTHER" id="PTHR30388:SF6">
    <property type="entry name" value="XANTHINE DEHYDROGENASE SUBUNIT A-RELATED"/>
    <property type="match status" value="1"/>
</dbReference>
<evidence type="ECO:0000313" key="4">
    <source>
        <dbReference type="Proteomes" id="UP001431449"/>
    </source>
</evidence>
<dbReference type="InterPro" id="IPR027051">
    <property type="entry name" value="XdhC_Rossmann_dom"/>
</dbReference>
<dbReference type="InterPro" id="IPR003777">
    <property type="entry name" value="XdhC_CoxI"/>
</dbReference>
<dbReference type="Gene3D" id="3.40.50.720">
    <property type="entry name" value="NAD(P)-binding Rossmann-like Domain"/>
    <property type="match status" value="1"/>
</dbReference>
<feature type="domain" description="XdhC Rossmann" evidence="2">
    <location>
        <begin position="183"/>
        <end position="320"/>
    </location>
</feature>
<evidence type="ECO:0000259" key="2">
    <source>
        <dbReference type="Pfam" id="PF13478"/>
    </source>
</evidence>
<evidence type="ECO:0000313" key="3">
    <source>
        <dbReference type="EMBL" id="MCK7592352.1"/>
    </source>
</evidence>
<dbReference type="Proteomes" id="UP001431449">
    <property type="component" value="Unassembled WGS sequence"/>
</dbReference>
<accession>A0ABT0GDD7</accession>
<proteinExistence type="predicted"/>
<reference evidence="3" key="1">
    <citation type="submission" date="2022-04" db="EMBL/GenBank/DDBJ databases">
        <title>Lysobacter sp. CAU 1642 isolated from sea sand.</title>
        <authorList>
            <person name="Kim W."/>
        </authorList>
    </citation>
    <scope>NUCLEOTIDE SEQUENCE</scope>
    <source>
        <strain evidence="3">CAU 1642</strain>
    </source>
</reference>
<feature type="domain" description="XdhC- CoxI" evidence="1">
    <location>
        <begin position="28"/>
        <end position="84"/>
    </location>
</feature>
<dbReference type="Pfam" id="PF02625">
    <property type="entry name" value="XdhC_CoxI"/>
    <property type="match status" value="1"/>
</dbReference>
<dbReference type="EMBL" id="JALNMH010000001">
    <property type="protein sequence ID" value="MCK7592352.1"/>
    <property type="molecule type" value="Genomic_DNA"/>
</dbReference>
<sequence length="328" mass="34838">MDIHPSSLAGADGGAPEVLRCLRQQVGAQAPCVLALVCEVDGSAYVAPGTLLLFGQAGRLRGWVSGGCLERHIEERAAALIAEEGVGEWIELDQRDDAALLAPSASGCRGRIRLRLLGPRDSARCAALAELFLSAGLPMRVSVDAQGSLSLDCGDTAMHSARLALPWPGPLPDPLLIRPAPRVLLLGAGAESPLLIPQLRALGWRVEACEQRPRWLPLAAGVDRLVEAPPERGLALLEPREEDAVLVMHHDFERDRAALAALAGHPCRWIGLLGPRRRRDDLLRLLGEASAALAPRLEAPVGLDLGGKGPAAIALSIAASLQRWRHAD</sequence>
<comment type="caution">
    <text evidence="3">The sequence shown here is derived from an EMBL/GenBank/DDBJ whole genome shotgun (WGS) entry which is preliminary data.</text>
</comment>
<gene>
    <name evidence="3" type="ORF">M0G41_01565</name>
</gene>
<dbReference type="Pfam" id="PF13478">
    <property type="entry name" value="XdhC_C"/>
    <property type="match status" value="1"/>
</dbReference>
<dbReference type="RefSeq" id="WP_248204460.1">
    <property type="nucleotide sequence ID" value="NZ_JALNMH010000001.1"/>
</dbReference>
<dbReference type="InterPro" id="IPR052698">
    <property type="entry name" value="MoCofactor_Util/Proc"/>
</dbReference>
<dbReference type="PANTHER" id="PTHR30388">
    <property type="entry name" value="ALDEHYDE OXIDOREDUCTASE MOLYBDENUM COFACTOR ASSEMBLY PROTEIN"/>
    <property type="match status" value="1"/>
</dbReference>
<evidence type="ECO:0000259" key="1">
    <source>
        <dbReference type="Pfam" id="PF02625"/>
    </source>
</evidence>
<organism evidence="3 4">
    <name type="scientific">Pseudomarimonas salicorniae</name>
    <dbReference type="NCBI Taxonomy" id="2933270"/>
    <lineage>
        <taxon>Bacteria</taxon>
        <taxon>Pseudomonadati</taxon>
        <taxon>Pseudomonadota</taxon>
        <taxon>Gammaproteobacteria</taxon>
        <taxon>Lysobacterales</taxon>
        <taxon>Lysobacteraceae</taxon>
        <taxon>Pseudomarimonas</taxon>
    </lineage>
</organism>
<name>A0ABT0GDD7_9GAMM</name>